<dbReference type="InterPro" id="IPR007115">
    <property type="entry name" value="6-PTP_synth/QueD"/>
</dbReference>
<dbReference type="Pfam" id="PF01242">
    <property type="entry name" value="PTPS"/>
    <property type="match status" value="1"/>
</dbReference>
<evidence type="ECO:0000256" key="7">
    <source>
        <dbReference type="ARBA" id="ARBA00022723"/>
    </source>
</evidence>
<evidence type="ECO:0000256" key="5">
    <source>
        <dbReference type="ARBA" id="ARBA00012982"/>
    </source>
</evidence>
<dbReference type="SUPFAM" id="SSF55620">
    <property type="entry name" value="Tetrahydrobiopterin biosynthesis enzymes-like"/>
    <property type="match status" value="1"/>
</dbReference>
<dbReference type="PATRIC" id="fig|1385369.3.peg.2507"/>
<dbReference type="RefSeq" id="WP_037451585.1">
    <property type="nucleotide sequence ID" value="NZ_AVFL01000007.1"/>
</dbReference>
<evidence type="ECO:0000256" key="6">
    <source>
        <dbReference type="ARBA" id="ARBA00018141"/>
    </source>
</evidence>
<dbReference type="GO" id="GO:0070497">
    <property type="term" value="F:6-carboxytetrahydropterin synthase activity"/>
    <property type="evidence" value="ECO:0007669"/>
    <property type="project" value="UniProtKB-EC"/>
</dbReference>
<sequence>MYSLTVRDHIMIAHSFKGAVFGPAQKLHGATFVCDLEMRRRHLDGDGLVVDIGMAADLLKDVLKPLNYRNLDEVEEFAGVNTTTEFLCGEIHRRISDRILHGALGEGGRGLESLKVTLGESHLAWATFEGPLSAEQSAEQGA</sequence>
<comment type="caution">
    <text evidence="12">The sequence shown here is derived from an EMBL/GenBank/DDBJ whole genome shotgun (WGS) entry which is preliminary data.</text>
</comment>
<dbReference type="UniPathway" id="UPA00391"/>
<organism evidence="12 13">
    <name type="scientific">Skermanella stibiiresistens SB22</name>
    <dbReference type="NCBI Taxonomy" id="1385369"/>
    <lineage>
        <taxon>Bacteria</taxon>
        <taxon>Pseudomonadati</taxon>
        <taxon>Pseudomonadota</taxon>
        <taxon>Alphaproteobacteria</taxon>
        <taxon>Rhodospirillales</taxon>
        <taxon>Azospirillaceae</taxon>
        <taxon>Skermanella</taxon>
    </lineage>
</organism>
<dbReference type="Gene3D" id="3.30.479.10">
    <property type="entry name" value="6-pyruvoyl tetrahydropterin synthase/QueD"/>
    <property type="match status" value="1"/>
</dbReference>
<dbReference type="AlphaFoldDB" id="W9H361"/>
<evidence type="ECO:0000256" key="3">
    <source>
        <dbReference type="ARBA" id="ARBA00005061"/>
    </source>
</evidence>
<evidence type="ECO:0000313" key="13">
    <source>
        <dbReference type="Proteomes" id="UP000019486"/>
    </source>
</evidence>
<keyword evidence="8" id="KW-0862">Zinc</keyword>
<evidence type="ECO:0000313" key="12">
    <source>
        <dbReference type="EMBL" id="EWY40615.1"/>
    </source>
</evidence>
<comment type="function">
    <text evidence="2">Catalyzes the conversion of 7,8-dihydroneopterin triphosphate (H2NTP) to 6-carboxy-5,6,7,8-tetrahydropterin (CPH4) and acetaldehyde.</text>
</comment>
<evidence type="ECO:0000256" key="10">
    <source>
        <dbReference type="ARBA" id="ARBA00031449"/>
    </source>
</evidence>
<dbReference type="OrthoDB" id="9787853at2"/>
<dbReference type="EC" id="4.1.2.50" evidence="5"/>
<dbReference type="Proteomes" id="UP000019486">
    <property type="component" value="Unassembled WGS sequence"/>
</dbReference>
<evidence type="ECO:0000256" key="9">
    <source>
        <dbReference type="ARBA" id="ARBA00023239"/>
    </source>
</evidence>
<dbReference type="PANTHER" id="PTHR12589">
    <property type="entry name" value="PYRUVOYL TETRAHYDROBIOPTERIN SYNTHASE"/>
    <property type="match status" value="1"/>
</dbReference>
<reference evidence="12 13" key="1">
    <citation type="submission" date="2013-08" db="EMBL/GenBank/DDBJ databases">
        <title>The genome sequence of Skermanella stibiiresistens.</title>
        <authorList>
            <person name="Zhu W."/>
            <person name="Wang G."/>
        </authorList>
    </citation>
    <scope>NUCLEOTIDE SEQUENCE [LARGE SCALE GENOMIC DNA]</scope>
    <source>
        <strain evidence="12 13">SB22</strain>
    </source>
</reference>
<proteinExistence type="inferred from homology"/>
<comment type="similarity">
    <text evidence="4">Belongs to the PTPS family. QueD subfamily.</text>
</comment>
<evidence type="ECO:0000256" key="1">
    <source>
        <dbReference type="ARBA" id="ARBA00001947"/>
    </source>
</evidence>
<dbReference type="STRING" id="1385369.N825_35720"/>
<accession>W9H361</accession>
<evidence type="ECO:0000256" key="8">
    <source>
        <dbReference type="ARBA" id="ARBA00022833"/>
    </source>
</evidence>
<comment type="catalytic activity">
    <reaction evidence="11">
        <text>7,8-dihydroneopterin 3'-triphosphate + H2O = 6-carboxy-5,6,7,8-tetrahydropterin + triphosphate + acetaldehyde + 2 H(+)</text>
        <dbReference type="Rhea" id="RHEA:27966"/>
        <dbReference type="ChEBI" id="CHEBI:15343"/>
        <dbReference type="ChEBI" id="CHEBI:15377"/>
        <dbReference type="ChEBI" id="CHEBI:15378"/>
        <dbReference type="ChEBI" id="CHEBI:18036"/>
        <dbReference type="ChEBI" id="CHEBI:58462"/>
        <dbReference type="ChEBI" id="CHEBI:61032"/>
        <dbReference type="EC" id="4.1.2.50"/>
    </reaction>
</comment>
<comment type="cofactor">
    <cofactor evidence="1">
        <name>Zn(2+)</name>
        <dbReference type="ChEBI" id="CHEBI:29105"/>
    </cofactor>
</comment>
<dbReference type="EMBL" id="AVFL01000007">
    <property type="protein sequence ID" value="EWY40615.1"/>
    <property type="molecule type" value="Genomic_DNA"/>
</dbReference>
<dbReference type="InterPro" id="IPR038418">
    <property type="entry name" value="6-PTP_synth/QueD_sf"/>
</dbReference>
<comment type="pathway">
    <text evidence="3">Purine metabolism; 7-cyano-7-deazaguanine biosynthesis.</text>
</comment>
<evidence type="ECO:0000256" key="11">
    <source>
        <dbReference type="ARBA" id="ARBA00048807"/>
    </source>
</evidence>
<keyword evidence="9" id="KW-0456">Lyase</keyword>
<dbReference type="GO" id="GO:0046872">
    <property type="term" value="F:metal ion binding"/>
    <property type="evidence" value="ECO:0007669"/>
    <property type="project" value="UniProtKB-KW"/>
</dbReference>
<keyword evidence="7" id="KW-0479">Metal-binding</keyword>
<evidence type="ECO:0000256" key="4">
    <source>
        <dbReference type="ARBA" id="ARBA00008900"/>
    </source>
</evidence>
<protein>
    <recommendedName>
        <fullName evidence="6">6-carboxy-5,6,7,8-tetrahydropterin synthase</fullName>
        <ecNumber evidence="5">4.1.2.50</ecNumber>
    </recommendedName>
    <alternativeName>
        <fullName evidence="10">Queuosine biosynthesis protein QueD</fullName>
    </alternativeName>
</protein>
<name>W9H361_9PROT</name>
<gene>
    <name evidence="12" type="ORF">N825_35720</name>
</gene>
<keyword evidence="13" id="KW-1185">Reference proteome</keyword>
<dbReference type="PANTHER" id="PTHR12589:SF7">
    <property type="entry name" value="6-PYRUVOYL TETRAHYDROBIOPTERIN SYNTHASE"/>
    <property type="match status" value="1"/>
</dbReference>
<evidence type="ECO:0000256" key="2">
    <source>
        <dbReference type="ARBA" id="ARBA00002285"/>
    </source>
</evidence>